<accession>H8KVD7</accession>
<dbReference type="GO" id="GO:0016020">
    <property type="term" value="C:membrane"/>
    <property type="evidence" value="ECO:0007669"/>
    <property type="project" value="InterPro"/>
</dbReference>
<dbReference type="InterPro" id="IPR037185">
    <property type="entry name" value="EmrE-like"/>
</dbReference>
<feature type="transmembrane region" description="Helical" evidence="1">
    <location>
        <begin position="36"/>
        <end position="54"/>
    </location>
</feature>
<dbReference type="STRING" id="929556.Solca_1218"/>
<reference evidence="3" key="1">
    <citation type="submission" date="2012-02" db="EMBL/GenBank/DDBJ databases">
        <title>The complete genome of Solitalea canadensis DSM 3403.</title>
        <authorList>
            <consortium name="US DOE Joint Genome Institute (JGI-PGF)"/>
            <person name="Lucas S."/>
            <person name="Copeland A."/>
            <person name="Lapidus A."/>
            <person name="Glavina del Rio T."/>
            <person name="Dalin E."/>
            <person name="Tice H."/>
            <person name="Bruce D."/>
            <person name="Goodwin L."/>
            <person name="Pitluck S."/>
            <person name="Peters L."/>
            <person name="Ovchinnikova G."/>
            <person name="Lu M."/>
            <person name="Kyrpides N."/>
            <person name="Mavromatis K."/>
            <person name="Ivanova N."/>
            <person name="Brettin T."/>
            <person name="Detter J.C."/>
            <person name="Han C."/>
            <person name="Larimer F."/>
            <person name="Land M."/>
            <person name="Hauser L."/>
            <person name="Markowitz V."/>
            <person name="Cheng J.-F."/>
            <person name="Hugenholtz P."/>
            <person name="Woyke T."/>
            <person name="Wu D."/>
            <person name="Spring S."/>
            <person name="Schroeder M."/>
            <person name="Kopitz M."/>
            <person name="Brambilla E."/>
            <person name="Klenk H.-P."/>
            <person name="Eisen J.A."/>
        </authorList>
    </citation>
    <scope>NUCLEOTIDE SEQUENCE</scope>
    <source>
        <strain evidence="3">DSM 3403</strain>
    </source>
</reference>
<dbReference type="KEGG" id="scn:Solca_1218"/>
<evidence type="ECO:0000256" key="1">
    <source>
        <dbReference type="SAM" id="Phobius"/>
    </source>
</evidence>
<keyword evidence="4" id="KW-1185">Reference proteome</keyword>
<evidence type="ECO:0000259" key="2">
    <source>
        <dbReference type="Pfam" id="PF00892"/>
    </source>
</evidence>
<dbReference type="RefSeq" id="WP_014679544.1">
    <property type="nucleotide sequence ID" value="NC_017770.1"/>
</dbReference>
<dbReference type="Pfam" id="PF00892">
    <property type="entry name" value="EamA"/>
    <property type="match status" value="1"/>
</dbReference>
<dbReference type="InterPro" id="IPR000620">
    <property type="entry name" value="EamA_dom"/>
</dbReference>
<feature type="domain" description="EamA" evidence="2">
    <location>
        <begin position="2"/>
        <end position="139"/>
    </location>
</feature>
<feature type="transmembrane region" description="Helical" evidence="1">
    <location>
        <begin position="122"/>
        <end position="140"/>
    </location>
</feature>
<name>H8KVD7_SOLCM</name>
<sequence>MNWLILAICCAFCFGLYNFFIKVASGSINQVAGAVILQVVAALCGIILLIYIKFKNQEIEISSKGVLYSCLAGFFVGLAEVLTFFVFGKGTPASVATPVIIGGSVAVAAILGILVLREQLTLIQGLGTLLIIGGVVLLSLNSGGH</sequence>
<evidence type="ECO:0000313" key="3">
    <source>
        <dbReference type="EMBL" id="AFD06317.1"/>
    </source>
</evidence>
<dbReference type="OrthoDB" id="886317at2"/>
<keyword evidence="1" id="KW-0472">Membrane</keyword>
<keyword evidence="1" id="KW-0812">Transmembrane</keyword>
<feature type="transmembrane region" description="Helical" evidence="1">
    <location>
        <begin position="66"/>
        <end position="87"/>
    </location>
</feature>
<proteinExistence type="predicted"/>
<organism evidence="3 4">
    <name type="scientific">Solitalea canadensis (strain ATCC 29591 / DSM 3403 / JCM 21819 / LMG 8368 / NBRC 15130 / NCIMB 12057 / USAM 9D)</name>
    <name type="common">Flexibacter canadensis</name>
    <dbReference type="NCBI Taxonomy" id="929556"/>
    <lineage>
        <taxon>Bacteria</taxon>
        <taxon>Pseudomonadati</taxon>
        <taxon>Bacteroidota</taxon>
        <taxon>Sphingobacteriia</taxon>
        <taxon>Sphingobacteriales</taxon>
        <taxon>Sphingobacteriaceae</taxon>
        <taxon>Solitalea</taxon>
    </lineage>
</organism>
<dbReference type="EMBL" id="CP003349">
    <property type="protein sequence ID" value="AFD06317.1"/>
    <property type="molecule type" value="Genomic_DNA"/>
</dbReference>
<keyword evidence="1" id="KW-1133">Transmembrane helix</keyword>
<dbReference type="SUPFAM" id="SSF103481">
    <property type="entry name" value="Multidrug resistance efflux transporter EmrE"/>
    <property type="match status" value="1"/>
</dbReference>
<dbReference type="eggNOG" id="COG2510">
    <property type="taxonomic scope" value="Bacteria"/>
</dbReference>
<gene>
    <name evidence="3" type="ordered locus">Solca_1218</name>
</gene>
<dbReference type="Proteomes" id="UP000007590">
    <property type="component" value="Chromosome"/>
</dbReference>
<protein>
    <submittedName>
        <fullName evidence="3">Putative membrane protein</fullName>
    </submittedName>
</protein>
<feature type="transmembrane region" description="Helical" evidence="1">
    <location>
        <begin position="93"/>
        <end position="115"/>
    </location>
</feature>
<dbReference type="AlphaFoldDB" id="H8KVD7"/>
<evidence type="ECO:0000313" key="4">
    <source>
        <dbReference type="Proteomes" id="UP000007590"/>
    </source>
</evidence>
<dbReference type="HOGENOM" id="CLU_1813179_0_0_10"/>
<dbReference type="Gene3D" id="1.10.3730.20">
    <property type="match status" value="1"/>
</dbReference>